<keyword evidence="3" id="KW-0285">Flavoprotein</keyword>
<feature type="domain" description="Acyl-CoA dehydrogenase/oxidase C-terminal" evidence="6">
    <location>
        <begin position="233"/>
        <end position="369"/>
    </location>
</feature>
<comment type="cofactor">
    <cofactor evidence="1">
        <name>FAD</name>
        <dbReference type="ChEBI" id="CHEBI:57692"/>
    </cofactor>
</comment>
<evidence type="ECO:0000313" key="9">
    <source>
        <dbReference type="Proteomes" id="UP000198802"/>
    </source>
</evidence>
<dbReference type="InterPro" id="IPR009100">
    <property type="entry name" value="AcylCoA_DH/oxidase_NM_dom_sf"/>
</dbReference>
<evidence type="ECO:0000256" key="1">
    <source>
        <dbReference type="ARBA" id="ARBA00001974"/>
    </source>
</evidence>
<evidence type="ECO:0000256" key="4">
    <source>
        <dbReference type="ARBA" id="ARBA00022827"/>
    </source>
</evidence>
<dbReference type="Gene3D" id="2.40.110.10">
    <property type="entry name" value="Butyryl-CoA Dehydrogenase, subunit A, domain 2"/>
    <property type="match status" value="1"/>
</dbReference>
<dbReference type="Gene3D" id="1.10.540.10">
    <property type="entry name" value="Acyl-CoA dehydrogenase/oxidase, N-terminal domain"/>
    <property type="match status" value="1"/>
</dbReference>
<sequence length="380" mass="40596">MLLELDADQEVLREATARYLTDRVPVDRIRALRDDPAGFDAGYWQAGAELGWTSLLVSEEHGGGSISGSPLVDLTIAAYEFGVRSAPGPLASANVVAAALSAAGGEAHLAVLEGLLAGETIASWAHAEPAPNDRLGTITLTCRVDGDEIVLDGVKRPVESAAQAGYLLVTGRAEEGLTQVLVPTDAPGITITPLKTVDLTRRFSTVRFDGVRVPRSAVVGELGGAAEQVERQLQIALVILTAESVGAMQTAFDLTVQWAFERYSFGRPLASYQELKHRFADMKSWLEAAHAISDKAAAAVDAQSPDAAELVSIAKAFIGDYGSELLQDCVQMHGGIGVTFEHDLHLYLRRVVLDRALFGTPAEHRQRIAGVVEHLKERSA</sequence>
<dbReference type="SUPFAM" id="SSF56645">
    <property type="entry name" value="Acyl-CoA dehydrogenase NM domain-like"/>
    <property type="match status" value="1"/>
</dbReference>
<dbReference type="CDD" id="cd00567">
    <property type="entry name" value="ACAD"/>
    <property type="match status" value="1"/>
</dbReference>
<keyword evidence="5" id="KW-0560">Oxidoreductase</keyword>
<evidence type="ECO:0000256" key="2">
    <source>
        <dbReference type="ARBA" id="ARBA00009347"/>
    </source>
</evidence>
<dbReference type="RefSeq" id="WP_091279248.1">
    <property type="nucleotide sequence ID" value="NZ_FAOZ01000013.1"/>
</dbReference>
<keyword evidence="9" id="KW-1185">Reference proteome</keyword>
<evidence type="ECO:0000259" key="7">
    <source>
        <dbReference type="Pfam" id="PF02771"/>
    </source>
</evidence>
<dbReference type="GO" id="GO:0050660">
    <property type="term" value="F:flavin adenine dinucleotide binding"/>
    <property type="evidence" value="ECO:0007669"/>
    <property type="project" value="InterPro"/>
</dbReference>
<proteinExistence type="inferred from homology"/>
<dbReference type="InterPro" id="IPR036250">
    <property type="entry name" value="AcylCo_DH-like_C"/>
</dbReference>
<dbReference type="Pfam" id="PF00441">
    <property type="entry name" value="Acyl-CoA_dh_1"/>
    <property type="match status" value="1"/>
</dbReference>
<reference evidence="9" key="1">
    <citation type="submission" date="2015-11" db="EMBL/GenBank/DDBJ databases">
        <authorList>
            <person name="Varghese N."/>
        </authorList>
    </citation>
    <scope>NUCLEOTIDE SEQUENCE [LARGE SCALE GENOMIC DNA]</scope>
    <source>
        <strain evidence="9">DSM 45899</strain>
    </source>
</reference>
<dbReference type="PANTHER" id="PTHR43884">
    <property type="entry name" value="ACYL-COA DEHYDROGENASE"/>
    <property type="match status" value="1"/>
</dbReference>
<dbReference type="EMBL" id="FAOZ01000013">
    <property type="protein sequence ID" value="CUU57574.1"/>
    <property type="molecule type" value="Genomic_DNA"/>
</dbReference>
<dbReference type="GO" id="GO:0003995">
    <property type="term" value="F:acyl-CoA dehydrogenase activity"/>
    <property type="evidence" value="ECO:0007669"/>
    <property type="project" value="TreeGrafter"/>
</dbReference>
<gene>
    <name evidence="8" type="ORF">Ga0074812_11372</name>
</gene>
<dbReference type="SUPFAM" id="SSF47203">
    <property type="entry name" value="Acyl-CoA dehydrogenase C-terminal domain-like"/>
    <property type="match status" value="1"/>
</dbReference>
<dbReference type="Gene3D" id="1.20.140.10">
    <property type="entry name" value="Butyryl-CoA Dehydrogenase, subunit A, domain 3"/>
    <property type="match status" value="1"/>
</dbReference>
<protein>
    <submittedName>
        <fullName evidence="8">Acyl-CoA dehydrogenase</fullName>
    </submittedName>
</protein>
<dbReference type="Pfam" id="PF02771">
    <property type="entry name" value="Acyl-CoA_dh_N"/>
    <property type="match status" value="1"/>
</dbReference>
<feature type="domain" description="Acyl-CoA dehydrogenase/oxidase N-terminal" evidence="7">
    <location>
        <begin position="7"/>
        <end position="108"/>
    </location>
</feature>
<accession>A0A0S4QT20</accession>
<organism evidence="8 9">
    <name type="scientific">Parafrankia irregularis</name>
    <dbReference type="NCBI Taxonomy" id="795642"/>
    <lineage>
        <taxon>Bacteria</taxon>
        <taxon>Bacillati</taxon>
        <taxon>Actinomycetota</taxon>
        <taxon>Actinomycetes</taxon>
        <taxon>Frankiales</taxon>
        <taxon>Frankiaceae</taxon>
        <taxon>Parafrankia</taxon>
    </lineage>
</organism>
<name>A0A0S4QT20_9ACTN</name>
<evidence type="ECO:0000256" key="3">
    <source>
        <dbReference type="ARBA" id="ARBA00022630"/>
    </source>
</evidence>
<evidence type="ECO:0000259" key="6">
    <source>
        <dbReference type="Pfam" id="PF00441"/>
    </source>
</evidence>
<comment type="similarity">
    <text evidence="2">Belongs to the acyl-CoA dehydrogenase family.</text>
</comment>
<dbReference type="InterPro" id="IPR009075">
    <property type="entry name" value="AcylCo_DH/oxidase_C"/>
</dbReference>
<dbReference type="InterPro" id="IPR046373">
    <property type="entry name" value="Acyl-CoA_Oxase/DH_mid-dom_sf"/>
</dbReference>
<evidence type="ECO:0000256" key="5">
    <source>
        <dbReference type="ARBA" id="ARBA00023002"/>
    </source>
</evidence>
<dbReference type="PANTHER" id="PTHR43884:SF20">
    <property type="entry name" value="ACYL-COA DEHYDROGENASE FADE28"/>
    <property type="match status" value="1"/>
</dbReference>
<dbReference type="Proteomes" id="UP000198802">
    <property type="component" value="Unassembled WGS sequence"/>
</dbReference>
<keyword evidence="4" id="KW-0274">FAD</keyword>
<dbReference type="InterPro" id="IPR037069">
    <property type="entry name" value="AcylCoA_DH/ox_N_sf"/>
</dbReference>
<evidence type="ECO:0000313" key="8">
    <source>
        <dbReference type="EMBL" id="CUU57574.1"/>
    </source>
</evidence>
<dbReference type="AlphaFoldDB" id="A0A0S4QT20"/>
<dbReference type="InterPro" id="IPR013786">
    <property type="entry name" value="AcylCoA_DH/ox_N"/>
</dbReference>